<protein>
    <recommendedName>
        <fullName evidence="3">Lipoprotein</fullName>
    </recommendedName>
</protein>
<name>A0ABT7MRK4_9BACL</name>
<evidence type="ECO:0008006" key="3">
    <source>
        <dbReference type="Google" id="ProtNLM"/>
    </source>
</evidence>
<evidence type="ECO:0000313" key="1">
    <source>
        <dbReference type="EMBL" id="MDL5377836.1"/>
    </source>
</evidence>
<organism evidence="1 2">
    <name type="scientific">Exiguobacterium mexicanum</name>
    <dbReference type="NCBI Taxonomy" id="340146"/>
    <lineage>
        <taxon>Bacteria</taxon>
        <taxon>Bacillati</taxon>
        <taxon>Bacillota</taxon>
        <taxon>Bacilli</taxon>
        <taxon>Bacillales</taxon>
        <taxon>Bacillales Family XII. Incertae Sedis</taxon>
        <taxon>Exiguobacterium</taxon>
    </lineage>
</organism>
<dbReference type="PROSITE" id="PS51257">
    <property type="entry name" value="PROKAR_LIPOPROTEIN"/>
    <property type="match status" value="1"/>
</dbReference>
<reference evidence="1 2" key="1">
    <citation type="submission" date="2023-06" db="EMBL/GenBank/DDBJ databases">
        <title>Influencing factors and mechanism of Cr(VI) reduction by facultative anaerobic Exiguobacterium sp. PY14.</title>
        <authorList>
            <person name="Zou L."/>
        </authorList>
    </citation>
    <scope>NUCLEOTIDE SEQUENCE [LARGE SCALE GENOMIC DNA]</scope>
    <source>
        <strain evidence="1 2">PY14</strain>
    </source>
</reference>
<sequence>MKNAIGLISLAAVLLSGCGANEINALNLRPLSTYAIQQDRDIPLTSALKTRLLNYCERQPTDVLPTRRAELAAITFRHPFYDELGSKTVKYWRSGDERYVSCLNSNEQNERVFRTDAIEAFESAAGSEPREVDVGNTLSFIPEPDVTTVARAFAVNETHETIVPGSVFRYHTPDRGALHVTYHVYKDGAETGQFIEPGLFVFESGKNEGVAFLTQLADQRITLQMGTEQARDRTVLPSSLSGEYVQIDSMEAVFNLDAEGRRLLKRIVLADEPIEDVSEQDSAVLSTRYDTVIEVWVAVQRPGAGELTITSEQKDAMRLATYETETKTAHLGGPNTRELFELLSRVKTTTAAPTGERRGTLALYEQLTEQRFDVWIEEEKDTLQLMDVETKRVYLIDQLELEELLDTYI</sequence>
<accession>A0ABT7MRK4</accession>
<dbReference type="Proteomes" id="UP001230807">
    <property type="component" value="Unassembled WGS sequence"/>
</dbReference>
<dbReference type="EMBL" id="JASWER010000012">
    <property type="protein sequence ID" value="MDL5377836.1"/>
    <property type="molecule type" value="Genomic_DNA"/>
</dbReference>
<evidence type="ECO:0000313" key="2">
    <source>
        <dbReference type="Proteomes" id="UP001230807"/>
    </source>
</evidence>
<gene>
    <name evidence="1" type="ORF">QR695_12585</name>
</gene>
<proteinExistence type="predicted"/>
<keyword evidence="2" id="KW-1185">Reference proteome</keyword>
<dbReference type="RefSeq" id="WP_214833661.1">
    <property type="nucleotide sequence ID" value="NZ_CP183077.1"/>
</dbReference>
<comment type="caution">
    <text evidence="1">The sequence shown here is derived from an EMBL/GenBank/DDBJ whole genome shotgun (WGS) entry which is preliminary data.</text>
</comment>